<keyword evidence="1 2" id="KW-0732">Signal</keyword>
<evidence type="ECO:0008006" key="5">
    <source>
        <dbReference type="Google" id="ProtNLM"/>
    </source>
</evidence>
<dbReference type="Proteomes" id="UP000620124">
    <property type="component" value="Unassembled WGS sequence"/>
</dbReference>
<evidence type="ECO:0000313" key="4">
    <source>
        <dbReference type="Proteomes" id="UP000620124"/>
    </source>
</evidence>
<dbReference type="InterPro" id="IPR051477">
    <property type="entry name" value="Expansin_CellWall"/>
</dbReference>
<evidence type="ECO:0000313" key="3">
    <source>
        <dbReference type="EMBL" id="KAF7344797.1"/>
    </source>
</evidence>
<sequence>MLIVKSVAALLAAATMASAVVISARDFTAIATYYDPNGGFGACGNPLGNGDLVVALSPSQYASGTRCGQRINVSYNGKGVSLVVADLCPGCQGANGIDLTEGVMALLEPNYIALGKITVDWAFA</sequence>
<feature type="signal peptide" evidence="2">
    <location>
        <begin position="1"/>
        <end position="19"/>
    </location>
</feature>
<proteinExistence type="predicted"/>
<organism evidence="3 4">
    <name type="scientific">Mycena venus</name>
    <dbReference type="NCBI Taxonomy" id="2733690"/>
    <lineage>
        <taxon>Eukaryota</taxon>
        <taxon>Fungi</taxon>
        <taxon>Dikarya</taxon>
        <taxon>Basidiomycota</taxon>
        <taxon>Agaricomycotina</taxon>
        <taxon>Agaricomycetes</taxon>
        <taxon>Agaricomycetidae</taxon>
        <taxon>Agaricales</taxon>
        <taxon>Marasmiineae</taxon>
        <taxon>Mycenaceae</taxon>
        <taxon>Mycena</taxon>
    </lineage>
</organism>
<dbReference type="EMBL" id="JACAZI010000014">
    <property type="protein sequence ID" value="KAF7344797.1"/>
    <property type="molecule type" value="Genomic_DNA"/>
</dbReference>
<dbReference type="PANTHER" id="PTHR31836:SF28">
    <property type="entry name" value="SRCR DOMAIN-CONTAINING PROTEIN-RELATED"/>
    <property type="match status" value="1"/>
</dbReference>
<dbReference type="PANTHER" id="PTHR31836">
    <property type="match status" value="1"/>
</dbReference>
<reference evidence="3" key="1">
    <citation type="submission" date="2020-05" db="EMBL/GenBank/DDBJ databases">
        <title>Mycena genomes resolve the evolution of fungal bioluminescence.</title>
        <authorList>
            <person name="Tsai I.J."/>
        </authorList>
    </citation>
    <scope>NUCLEOTIDE SEQUENCE</scope>
    <source>
        <strain evidence="3">CCC161011</strain>
    </source>
</reference>
<gene>
    <name evidence="3" type="ORF">MVEN_01640800</name>
</gene>
<feature type="chain" id="PRO_5034053837" description="RlpA-like protein double-psi beta-barrel domain-containing protein" evidence="2">
    <location>
        <begin position="20"/>
        <end position="124"/>
    </location>
</feature>
<keyword evidence="4" id="KW-1185">Reference proteome</keyword>
<name>A0A8H6XQS1_9AGAR</name>
<dbReference type="OrthoDB" id="623670at2759"/>
<dbReference type="CDD" id="cd22191">
    <property type="entry name" value="DPBB_RlpA_EXP_N-like"/>
    <property type="match status" value="1"/>
</dbReference>
<dbReference type="SUPFAM" id="SSF50685">
    <property type="entry name" value="Barwin-like endoglucanases"/>
    <property type="match status" value="1"/>
</dbReference>
<dbReference type="InterPro" id="IPR036908">
    <property type="entry name" value="RlpA-like_sf"/>
</dbReference>
<accession>A0A8H6XQS1</accession>
<dbReference type="Gene3D" id="2.40.40.10">
    <property type="entry name" value="RlpA-like domain"/>
    <property type="match status" value="1"/>
</dbReference>
<evidence type="ECO:0000256" key="1">
    <source>
        <dbReference type="ARBA" id="ARBA00022729"/>
    </source>
</evidence>
<evidence type="ECO:0000256" key="2">
    <source>
        <dbReference type="SAM" id="SignalP"/>
    </source>
</evidence>
<dbReference type="AlphaFoldDB" id="A0A8H6XQS1"/>
<protein>
    <recommendedName>
        <fullName evidence="5">RlpA-like protein double-psi beta-barrel domain-containing protein</fullName>
    </recommendedName>
</protein>
<comment type="caution">
    <text evidence="3">The sequence shown here is derived from an EMBL/GenBank/DDBJ whole genome shotgun (WGS) entry which is preliminary data.</text>
</comment>